<feature type="binding site" evidence="8">
    <location>
        <position position="234"/>
    </location>
    <ligand>
        <name>Ca(2+)</name>
        <dbReference type="ChEBI" id="CHEBI:29108"/>
        <label>3</label>
    </ligand>
</feature>
<feature type="binding site" evidence="8">
    <location>
        <position position="222"/>
    </location>
    <ligand>
        <name>Zn(2+)</name>
        <dbReference type="ChEBI" id="CHEBI:29105"/>
        <label>1</label>
    </ligand>
</feature>
<reference evidence="11" key="1">
    <citation type="submission" date="2016-02" db="EMBL/GenBank/DDBJ databases">
        <title>WGS assembly of Manihot esculenta.</title>
        <authorList>
            <person name="Bredeson J.V."/>
            <person name="Prochnik S.E."/>
            <person name="Lyons J.B."/>
            <person name="Schmutz J."/>
            <person name="Grimwood J."/>
            <person name="Vrebalov J."/>
            <person name="Bart R.S."/>
            <person name="Amuge T."/>
            <person name="Ferguson M.E."/>
            <person name="Green R."/>
            <person name="Putnam N."/>
            <person name="Stites J."/>
            <person name="Rounsley S."/>
            <person name="Rokhsar D.S."/>
        </authorList>
    </citation>
    <scope>NUCLEOTIDE SEQUENCE [LARGE SCALE GENOMIC DNA]</scope>
    <source>
        <tissue evidence="11">Leaf</tissue>
    </source>
</reference>
<protein>
    <recommendedName>
        <fullName evidence="10">Peptidase metallopeptidase domain-containing protein</fullName>
    </recommendedName>
</protein>
<dbReference type="Pfam" id="PF01471">
    <property type="entry name" value="PG_binding_1"/>
    <property type="match status" value="1"/>
</dbReference>
<evidence type="ECO:0000256" key="4">
    <source>
        <dbReference type="ARBA" id="ARBA00022801"/>
    </source>
</evidence>
<evidence type="ECO:0000256" key="5">
    <source>
        <dbReference type="ARBA" id="ARBA00022833"/>
    </source>
</evidence>
<dbReference type="PANTHER" id="PTHR10201">
    <property type="entry name" value="MATRIX METALLOPROTEINASE"/>
    <property type="match status" value="1"/>
</dbReference>
<dbReference type="GO" id="GO:0031012">
    <property type="term" value="C:extracellular matrix"/>
    <property type="evidence" value="ECO:0007669"/>
    <property type="project" value="InterPro"/>
</dbReference>
<comment type="similarity">
    <text evidence="1">Belongs to the peptidase M10A family. Matrix metalloproteinases (MMPs) subfamily.</text>
</comment>
<evidence type="ECO:0000256" key="3">
    <source>
        <dbReference type="ARBA" id="ARBA00022723"/>
    </source>
</evidence>
<dbReference type="InterPro" id="IPR024079">
    <property type="entry name" value="MetalloPept_cat_dom_sf"/>
</dbReference>
<evidence type="ECO:0000256" key="8">
    <source>
        <dbReference type="PIRSR" id="PIRSR621190-2"/>
    </source>
</evidence>
<feature type="binding site" evidence="8">
    <location>
        <position position="215"/>
    </location>
    <ligand>
        <name>Ca(2+)</name>
        <dbReference type="ChEBI" id="CHEBI:29108"/>
        <label>3</label>
    </ligand>
</feature>
<dbReference type="InterPro" id="IPR002477">
    <property type="entry name" value="Peptidoglycan-bd-like"/>
</dbReference>
<keyword evidence="5 8" id="KW-0862">Zinc</keyword>
<evidence type="ECO:0000256" key="1">
    <source>
        <dbReference type="ARBA" id="ARBA00009614"/>
    </source>
</evidence>
<dbReference type="PRINTS" id="PR00138">
    <property type="entry name" value="MATRIXIN"/>
</dbReference>
<evidence type="ECO:0000313" key="11">
    <source>
        <dbReference type="EMBL" id="OAY22197.1"/>
    </source>
</evidence>
<feature type="binding site" evidence="8">
    <location>
        <position position="177"/>
    </location>
    <ligand>
        <name>Ca(2+)</name>
        <dbReference type="ChEBI" id="CHEBI:29108"/>
        <label>1</label>
    </ligand>
</feature>
<evidence type="ECO:0000259" key="10">
    <source>
        <dbReference type="SMART" id="SM00235"/>
    </source>
</evidence>
<feature type="active site" evidence="7">
    <location>
        <position position="257"/>
    </location>
</feature>
<dbReference type="GO" id="GO:0004222">
    <property type="term" value="F:metalloendopeptidase activity"/>
    <property type="evidence" value="ECO:0007669"/>
    <property type="project" value="InterPro"/>
</dbReference>
<feature type="binding site" evidence="8">
    <location>
        <position position="232"/>
    </location>
    <ligand>
        <name>Zn(2+)</name>
        <dbReference type="ChEBI" id="CHEBI:29105"/>
        <label>1</label>
    </ligand>
</feature>
<feature type="binding site" evidence="8">
    <location>
        <position position="274"/>
    </location>
    <ligand>
        <name>Zn(2+)</name>
        <dbReference type="ChEBI" id="CHEBI:29105"/>
        <label>2</label>
        <note>catalytic</note>
    </ligand>
</feature>
<dbReference type="SUPFAM" id="SSF47090">
    <property type="entry name" value="PGBD-like"/>
    <property type="match status" value="1"/>
</dbReference>
<dbReference type="AlphaFoldDB" id="A0A199UC34"/>
<accession>A0A199UC34</accession>
<comment type="cofactor">
    <cofactor evidence="8">
        <name>Ca(2+)</name>
        <dbReference type="ChEBI" id="CHEBI:29108"/>
    </cofactor>
    <text evidence="8">Can bind about 5 Ca(2+) ions per subunit.</text>
</comment>
<organism evidence="11">
    <name type="scientific">Manihot esculenta</name>
    <name type="common">Cassava</name>
    <name type="synonym">Jatropha manihot</name>
    <dbReference type="NCBI Taxonomy" id="3983"/>
    <lineage>
        <taxon>Eukaryota</taxon>
        <taxon>Viridiplantae</taxon>
        <taxon>Streptophyta</taxon>
        <taxon>Embryophyta</taxon>
        <taxon>Tracheophyta</taxon>
        <taxon>Spermatophyta</taxon>
        <taxon>Magnoliopsida</taxon>
        <taxon>eudicotyledons</taxon>
        <taxon>Gunneridae</taxon>
        <taxon>Pentapetalae</taxon>
        <taxon>rosids</taxon>
        <taxon>fabids</taxon>
        <taxon>Malpighiales</taxon>
        <taxon>Euphorbiaceae</taxon>
        <taxon>Crotonoideae</taxon>
        <taxon>Manihoteae</taxon>
        <taxon>Manihot</taxon>
    </lineage>
</organism>
<evidence type="ECO:0000256" key="6">
    <source>
        <dbReference type="ARBA" id="ARBA00023049"/>
    </source>
</evidence>
<keyword evidence="2" id="KW-0645">Protease</keyword>
<feature type="binding site" evidence="8">
    <location>
        <position position="256"/>
    </location>
    <ligand>
        <name>Zn(2+)</name>
        <dbReference type="ChEBI" id="CHEBI:29105"/>
        <label>2</label>
        <note>catalytic</note>
    </ligand>
</feature>
<feature type="domain" description="Peptidase metallopeptidase" evidence="10">
    <location>
        <begin position="158"/>
        <end position="301"/>
    </location>
</feature>
<feature type="binding site" evidence="8">
    <location>
        <position position="260"/>
    </location>
    <ligand>
        <name>Zn(2+)</name>
        <dbReference type="ChEBI" id="CHEBI:29105"/>
        <label>2</label>
        <note>catalytic</note>
    </ligand>
</feature>
<feature type="binding site" description="in inhibited form" evidence="8">
    <location>
        <position position="136"/>
    </location>
    <ligand>
        <name>Zn(2+)</name>
        <dbReference type="ChEBI" id="CHEBI:29105"/>
        <label>2</label>
        <note>catalytic</note>
    </ligand>
</feature>
<keyword evidence="8" id="KW-0106">Calcium</keyword>
<feature type="short sequence motif" description="Cysteine switch" evidence="9">
    <location>
        <begin position="134"/>
        <end position="148"/>
    </location>
</feature>
<feature type="binding site" evidence="8">
    <location>
        <position position="237"/>
    </location>
    <ligand>
        <name>Ca(2+)</name>
        <dbReference type="ChEBI" id="CHEBI:29108"/>
        <label>1</label>
    </ligand>
</feature>
<dbReference type="CDD" id="cd04278">
    <property type="entry name" value="ZnMc_MMP"/>
    <property type="match status" value="1"/>
</dbReference>
<dbReference type="Pfam" id="PF00413">
    <property type="entry name" value="Peptidase_M10"/>
    <property type="match status" value="1"/>
</dbReference>
<feature type="binding site" evidence="8">
    <location>
        <position position="237"/>
    </location>
    <ligand>
        <name>Ca(2+)</name>
        <dbReference type="ChEBI" id="CHEBI:29108"/>
        <label>3</label>
    </ligand>
</feature>
<dbReference type="InterPro" id="IPR001818">
    <property type="entry name" value="Pept_M10_metallopeptidase"/>
</dbReference>
<gene>
    <name evidence="11" type="ORF">MANES_S021200</name>
</gene>
<keyword evidence="4" id="KW-0378">Hydrolase</keyword>
<dbReference type="InterPro" id="IPR036365">
    <property type="entry name" value="PGBD-like_sf"/>
</dbReference>
<name>A0A199UC34_MANES</name>
<dbReference type="InterPro" id="IPR006026">
    <property type="entry name" value="Peptidase_Metallo"/>
</dbReference>
<dbReference type="InterPro" id="IPR021190">
    <property type="entry name" value="Pept_M10A"/>
</dbReference>
<comment type="cofactor">
    <cofactor evidence="8">
        <name>Zn(2+)</name>
        <dbReference type="ChEBI" id="CHEBI:29105"/>
    </cofactor>
    <text evidence="8">Binds 2 Zn(2+) ions per subunit.</text>
</comment>
<keyword evidence="6" id="KW-0482">Metalloprotease</keyword>
<evidence type="ECO:0000256" key="9">
    <source>
        <dbReference type="PIRSR" id="PIRSR621190-5"/>
    </source>
</evidence>
<dbReference type="InterPro" id="IPR033739">
    <property type="entry name" value="M10A_MMP"/>
</dbReference>
<dbReference type="EMBL" id="KV450474">
    <property type="protein sequence ID" value="OAY22197.1"/>
    <property type="molecule type" value="Genomic_DNA"/>
</dbReference>
<dbReference type="SUPFAM" id="SSF55486">
    <property type="entry name" value="Metalloproteases ('zincins'), catalytic domain"/>
    <property type="match status" value="1"/>
</dbReference>
<dbReference type="PANTHER" id="PTHR10201:SF268">
    <property type="entry name" value="PEPTIDASE METALLOPEPTIDASE DOMAIN-CONTAINING PROTEIN"/>
    <property type="match status" value="1"/>
</dbReference>
<evidence type="ECO:0000256" key="2">
    <source>
        <dbReference type="ARBA" id="ARBA00022670"/>
    </source>
</evidence>
<dbReference type="GO" id="GO:0006508">
    <property type="term" value="P:proteolysis"/>
    <property type="evidence" value="ECO:0007669"/>
    <property type="project" value="UniProtKB-KW"/>
</dbReference>
<dbReference type="GO" id="GO:0008270">
    <property type="term" value="F:zinc ion binding"/>
    <property type="evidence" value="ECO:0007669"/>
    <property type="project" value="InterPro"/>
</dbReference>
<proteinExistence type="inferred from homology"/>
<dbReference type="Gene3D" id="3.40.390.10">
    <property type="entry name" value="Collagenase (Catalytic Domain)"/>
    <property type="match status" value="1"/>
</dbReference>
<dbReference type="SMART" id="SM00235">
    <property type="entry name" value="ZnMc"/>
    <property type="match status" value="1"/>
</dbReference>
<evidence type="ECO:0000256" key="7">
    <source>
        <dbReference type="PIRSR" id="PIRSR621190-1"/>
    </source>
</evidence>
<sequence length="301" mass="34163">MANWTIIPHALAKKERLPFPPMAPKFSFSYLFVSFLFLTIQPSMFQSRILKSEEQNLQFLQNLEEVHKGQTVTGLNKVKKYLKRFGFYTNPSDSILTDDFDNHLESALKTYQKYYHLKITGSPDSNTLKKMMIPRCGVPDNIANLASVNQSLYNFPPSMQRWSKFELTYTFSSSVPDDQDLRSAFANAFQSWEGASKFKFTEASTEEEANIPFDGPGMVLAHSFFPEDGRSHYDADESWSTNPDMNHMDLESVALHEIGHLLGLAHSQDPNAVMHSGISPGTIKRDLTQDDIQGIQVLYSN</sequence>
<keyword evidence="3 8" id="KW-0479">Metal-binding</keyword>
<feature type="binding site" evidence="8">
    <location>
        <position position="214"/>
    </location>
    <ligand>
        <name>Ca(2+)</name>
        <dbReference type="ChEBI" id="CHEBI:29108"/>
        <label>3</label>
    </ligand>
</feature>
<feature type="binding site" evidence="8">
    <location>
        <position position="266"/>
    </location>
    <ligand>
        <name>Zn(2+)</name>
        <dbReference type="ChEBI" id="CHEBI:29105"/>
        <label>2</label>
        <note>catalytic</note>
    </ligand>
</feature>